<dbReference type="PROSITE" id="PS51257">
    <property type="entry name" value="PROKAR_LIPOPROTEIN"/>
    <property type="match status" value="1"/>
</dbReference>
<dbReference type="PhylomeDB" id="Q727J0"/>
<accession>Q727J0</accession>
<name>Q727J0_NITV2</name>
<dbReference type="PaxDb" id="882-DVU_2865"/>
<dbReference type="KEGG" id="dvu:DVU_2865"/>
<dbReference type="RefSeq" id="WP_010940127.1">
    <property type="nucleotide sequence ID" value="NC_002937.3"/>
</dbReference>
<evidence type="ECO:0000313" key="3">
    <source>
        <dbReference type="Proteomes" id="UP000002194"/>
    </source>
</evidence>
<dbReference type="EMBL" id="AE017285">
    <property type="protein sequence ID" value="AAS97337.1"/>
    <property type="molecule type" value="Genomic_DNA"/>
</dbReference>
<keyword evidence="2" id="KW-0449">Lipoprotein</keyword>
<protein>
    <submittedName>
        <fullName evidence="2">Lipoprotein, putative</fullName>
    </submittedName>
</protein>
<reference evidence="2 3" key="1">
    <citation type="journal article" date="2004" name="Nat. Biotechnol.">
        <title>The genome sequence of the anaerobic, sulfate-reducing bacterium Desulfovibrio vulgaris Hildenborough.</title>
        <authorList>
            <person name="Heidelberg J.F."/>
            <person name="Seshadri R."/>
            <person name="Haveman S.A."/>
            <person name="Hemme C.L."/>
            <person name="Paulsen I.T."/>
            <person name="Kolonay J.F."/>
            <person name="Eisen J.A."/>
            <person name="Ward N."/>
            <person name="Methe B."/>
            <person name="Brinkac L.M."/>
            <person name="Daugherty S.C."/>
            <person name="Deboy R.T."/>
            <person name="Dodson R.J."/>
            <person name="Durkin A.S."/>
            <person name="Madupu R."/>
            <person name="Nelson W.C."/>
            <person name="Sullivan S.A."/>
            <person name="Fouts D."/>
            <person name="Haft D.H."/>
            <person name="Selengut J."/>
            <person name="Peterson J.D."/>
            <person name="Davidsen T.M."/>
            <person name="Zafar N."/>
            <person name="Zhou L."/>
            <person name="Radune D."/>
            <person name="Dimitrov G."/>
            <person name="Hance M."/>
            <person name="Tran K."/>
            <person name="Khouri H."/>
            <person name="Gill J."/>
            <person name="Utterback T.R."/>
            <person name="Feldblyum T.V."/>
            <person name="Wall J.D."/>
            <person name="Voordouw G."/>
            <person name="Fraser C.M."/>
        </authorList>
    </citation>
    <scope>NUCLEOTIDE SEQUENCE [LARGE SCALE GENOMIC DNA]</scope>
    <source>
        <strain evidence="3">ATCC 29579 / DSM 644 / NCIMB 8303 / VKM B-1760 / Hildenborough</strain>
    </source>
</reference>
<keyword evidence="1" id="KW-0732">Signal</keyword>
<dbReference type="AlphaFoldDB" id="Q727J0"/>
<feature type="chain" id="PRO_5004285099" evidence="1">
    <location>
        <begin position="27"/>
        <end position="136"/>
    </location>
</feature>
<dbReference type="EnsemblBacteria" id="AAS97337">
    <property type="protein sequence ID" value="AAS97337"/>
    <property type="gene ID" value="DVU_2865"/>
</dbReference>
<feature type="signal peptide" evidence="1">
    <location>
        <begin position="1"/>
        <end position="26"/>
    </location>
</feature>
<dbReference type="STRING" id="882.DVU_2865"/>
<evidence type="ECO:0000256" key="1">
    <source>
        <dbReference type="SAM" id="SignalP"/>
    </source>
</evidence>
<evidence type="ECO:0000313" key="2">
    <source>
        <dbReference type="EMBL" id="AAS97337.1"/>
    </source>
</evidence>
<dbReference type="PATRIC" id="fig|882.5.peg.2587"/>
<organism evidence="2 3">
    <name type="scientific">Nitratidesulfovibrio vulgaris (strain ATCC 29579 / DSM 644 / CCUG 34227 / NCIMB 8303 / VKM B-1760 / Hildenborough)</name>
    <name type="common">Desulfovibrio vulgaris</name>
    <dbReference type="NCBI Taxonomy" id="882"/>
    <lineage>
        <taxon>Bacteria</taxon>
        <taxon>Pseudomonadati</taxon>
        <taxon>Thermodesulfobacteriota</taxon>
        <taxon>Desulfovibrionia</taxon>
        <taxon>Desulfovibrionales</taxon>
        <taxon>Desulfovibrionaceae</taxon>
        <taxon>Nitratidesulfovibrio</taxon>
    </lineage>
</organism>
<keyword evidence="3" id="KW-1185">Reference proteome</keyword>
<dbReference type="Proteomes" id="UP000002194">
    <property type="component" value="Chromosome"/>
</dbReference>
<proteinExistence type="predicted"/>
<dbReference type="HOGENOM" id="CLU_1872127_0_0_7"/>
<sequence>MKRFRTLFLVLSVLLLAACSDFENNAYNTLVIAGETYDATMSALADAHAGGTLDDAQYAKAKAVARIYRGAFQSARIALEEYVASPGDTQRDRVTRMLVAMTGRLSELLDCARGMGVGIHDLKTGQPAPVKEEGHV</sequence>
<gene>
    <name evidence="2" type="ordered locus">DVU_2865</name>
</gene>